<protein>
    <submittedName>
        <fullName evidence="5">Translation elongation factor</fullName>
    </submittedName>
</protein>
<keyword evidence="6" id="KW-1185">Reference proteome</keyword>
<dbReference type="Proteomes" id="UP000239001">
    <property type="component" value="Unassembled WGS sequence"/>
</dbReference>
<dbReference type="Pfam" id="PF22515">
    <property type="entry name" value="DUF6996"/>
    <property type="match status" value="1"/>
</dbReference>
<dbReference type="Pfam" id="PF22518">
    <property type="entry name" value="DUF6997"/>
    <property type="match status" value="1"/>
</dbReference>
<comment type="caution">
    <text evidence="5">The sequence shown here is derived from an EMBL/GenBank/DDBJ whole genome shotgun (WGS) entry which is preliminary data.</text>
</comment>
<evidence type="ECO:0000259" key="3">
    <source>
        <dbReference type="Pfam" id="PF22518"/>
    </source>
</evidence>
<feature type="domain" description="DUF7226" evidence="4">
    <location>
        <begin position="305"/>
        <end position="440"/>
    </location>
</feature>
<organism evidence="5 6">
    <name type="scientific">Aphanothece hegewaldii CCALA 016</name>
    <dbReference type="NCBI Taxonomy" id="2107694"/>
    <lineage>
        <taxon>Bacteria</taxon>
        <taxon>Bacillati</taxon>
        <taxon>Cyanobacteriota</taxon>
        <taxon>Cyanophyceae</taxon>
        <taxon>Oscillatoriophycideae</taxon>
        <taxon>Chroococcales</taxon>
        <taxon>Aphanothecaceae</taxon>
        <taxon>Aphanothece</taxon>
    </lineage>
</organism>
<evidence type="ECO:0000259" key="4">
    <source>
        <dbReference type="Pfam" id="PF23871"/>
    </source>
</evidence>
<feature type="compositionally biased region" description="Acidic residues" evidence="1">
    <location>
        <begin position="1"/>
        <end position="11"/>
    </location>
</feature>
<reference evidence="5 6" key="1">
    <citation type="submission" date="2018-03" db="EMBL/GenBank/DDBJ databases">
        <title>The ancient ancestry and fast evolution of plastids.</title>
        <authorList>
            <person name="Moore K.R."/>
            <person name="Magnabosco C."/>
            <person name="Momper L."/>
            <person name="Gold D.A."/>
            <person name="Bosak T."/>
            <person name="Fournier G.P."/>
        </authorList>
    </citation>
    <scope>NUCLEOTIDE SEQUENCE [LARGE SCALE GENOMIC DNA]</scope>
    <source>
        <strain evidence="5 6">CCALA 016</strain>
    </source>
</reference>
<keyword evidence="5" id="KW-0648">Protein biosynthesis</keyword>
<evidence type="ECO:0000256" key="1">
    <source>
        <dbReference type="SAM" id="MobiDB-lite"/>
    </source>
</evidence>
<evidence type="ECO:0000313" key="6">
    <source>
        <dbReference type="Proteomes" id="UP000239001"/>
    </source>
</evidence>
<dbReference type="InterPro" id="IPR054265">
    <property type="entry name" value="DUF6996"/>
</dbReference>
<dbReference type="Pfam" id="PF23871">
    <property type="entry name" value="DUF7226"/>
    <property type="match status" value="1"/>
</dbReference>
<gene>
    <name evidence="5" type="ORF">C7H19_08595</name>
</gene>
<evidence type="ECO:0000313" key="5">
    <source>
        <dbReference type="EMBL" id="PSF37606.1"/>
    </source>
</evidence>
<keyword evidence="5" id="KW-0251">Elongation factor</keyword>
<dbReference type="GO" id="GO:0003746">
    <property type="term" value="F:translation elongation factor activity"/>
    <property type="evidence" value="ECO:0007669"/>
    <property type="project" value="UniProtKB-KW"/>
</dbReference>
<dbReference type="InterPro" id="IPR055650">
    <property type="entry name" value="DUF7226"/>
</dbReference>
<reference evidence="5 6" key="2">
    <citation type="submission" date="2018-03" db="EMBL/GenBank/DDBJ databases">
        <authorList>
            <person name="Keele B.F."/>
        </authorList>
    </citation>
    <scope>NUCLEOTIDE SEQUENCE [LARGE SCALE GENOMIC DNA]</scope>
    <source>
        <strain evidence="5 6">CCALA 016</strain>
    </source>
</reference>
<name>A0A2T1LZ42_9CHRO</name>
<dbReference type="InterPro" id="IPR054266">
    <property type="entry name" value="DUF6997"/>
</dbReference>
<dbReference type="EMBL" id="PXOH01000007">
    <property type="protein sequence ID" value="PSF37606.1"/>
    <property type="molecule type" value="Genomic_DNA"/>
</dbReference>
<dbReference type="OrthoDB" id="9774819at2"/>
<evidence type="ECO:0000259" key="2">
    <source>
        <dbReference type="Pfam" id="PF22515"/>
    </source>
</evidence>
<feature type="region of interest" description="Disordered" evidence="1">
    <location>
        <begin position="1"/>
        <end position="20"/>
    </location>
</feature>
<dbReference type="AlphaFoldDB" id="A0A2T1LZ42"/>
<accession>A0A2T1LZ42</accession>
<feature type="domain" description="DUF6997" evidence="3">
    <location>
        <begin position="94"/>
        <end position="267"/>
    </location>
</feature>
<dbReference type="RefSeq" id="WP_106456472.1">
    <property type="nucleotide sequence ID" value="NZ_PXOH01000007.1"/>
</dbReference>
<feature type="domain" description="DUF6996" evidence="2">
    <location>
        <begin position="24"/>
        <end position="92"/>
    </location>
</feature>
<proteinExistence type="predicted"/>
<sequence length="441" mass="51416">MINSQEGDENQDINSQETEKSKNDIAWERLFDEYNILDEINKNGKFEITSSQINQIRESRLMAKFDHSANLPKIFKAHNLSILPISRNKYIIGYFDAYFKVSYQDIQTIPVSFPQSIESIDYTNLYSESIALNCAFNAGIINALFNEICFYTLSGRMSTGSFSFNIKNKISERFYELSVSSSQCEIDAGFENDDFLLIIESKIYQVDDFLIRQLYYPYRLWKSKMKKEVVPILMTYSSSKNLFSFFIYRFEDDFNFNSIKLVEQKNFRIYPEEISSQDVSEIFINTQIKKDPPNIAFPQANDFNKIVDLLSLLVDASLTKDEISENYEFDIRQAGYYSDSARYLGLVEKINNRREVTIKLTEEGEAILCYGYRQKILCLISKILEHEVFYKVFEITLDEGCLPDKDRICSLMSHLNLKPKVIVRRAGTVSAWIKWILSQTD</sequence>